<protein>
    <submittedName>
        <fullName evidence="2">Antibiotic biosynthesis monooxygenase</fullName>
    </submittedName>
</protein>
<keyword evidence="3" id="KW-1185">Reference proteome</keyword>
<organism evidence="2 3">
    <name type="scientific">Actinomadura rubrobrunea</name>
    <dbReference type="NCBI Taxonomy" id="115335"/>
    <lineage>
        <taxon>Bacteria</taxon>
        <taxon>Bacillati</taxon>
        <taxon>Actinomycetota</taxon>
        <taxon>Actinomycetes</taxon>
        <taxon>Streptosporangiales</taxon>
        <taxon>Thermomonosporaceae</taxon>
        <taxon>Actinomadura</taxon>
    </lineage>
</organism>
<dbReference type="Pfam" id="PF03992">
    <property type="entry name" value="ABM"/>
    <property type="match status" value="1"/>
</dbReference>
<dbReference type="InterPro" id="IPR011008">
    <property type="entry name" value="Dimeric_a/b-barrel"/>
</dbReference>
<dbReference type="Proteomes" id="UP001165124">
    <property type="component" value="Unassembled WGS sequence"/>
</dbReference>
<evidence type="ECO:0000259" key="1">
    <source>
        <dbReference type="PROSITE" id="PS51725"/>
    </source>
</evidence>
<accession>A0A9W6PUP3</accession>
<gene>
    <name evidence="2" type="ORF">Arub01_21960</name>
</gene>
<dbReference type="RefSeq" id="WP_067916090.1">
    <property type="nucleotide sequence ID" value="NZ_BSRZ01000004.1"/>
</dbReference>
<keyword evidence="2" id="KW-0560">Oxidoreductase</keyword>
<sequence length="117" mass="13479">MADATSGFFRVMLRMEIHPGMERDFEETWYNVGHAITEHPANLRQWLARDDESGAYYVVSDWVDEPGFREFERSDEHLDHRTRLHPFRSSASMVTMRVVYEMTGRAALDGAPAGSGR</sequence>
<dbReference type="PROSITE" id="PS51725">
    <property type="entry name" value="ABM"/>
    <property type="match status" value="1"/>
</dbReference>
<dbReference type="Gene3D" id="3.30.70.100">
    <property type="match status" value="1"/>
</dbReference>
<dbReference type="InterPro" id="IPR007138">
    <property type="entry name" value="ABM_dom"/>
</dbReference>
<proteinExistence type="predicted"/>
<dbReference type="GO" id="GO:0004497">
    <property type="term" value="F:monooxygenase activity"/>
    <property type="evidence" value="ECO:0007669"/>
    <property type="project" value="UniProtKB-KW"/>
</dbReference>
<keyword evidence="2" id="KW-0503">Monooxygenase</keyword>
<comment type="caution">
    <text evidence="2">The sequence shown here is derived from an EMBL/GenBank/DDBJ whole genome shotgun (WGS) entry which is preliminary data.</text>
</comment>
<dbReference type="SUPFAM" id="SSF54909">
    <property type="entry name" value="Dimeric alpha+beta barrel"/>
    <property type="match status" value="1"/>
</dbReference>
<feature type="domain" description="ABM" evidence="1">
    <location>
        <begin position="9"/>
        <end position="96"/>
    </location>
</feature>
<dbReference type="EMBL" id="BSRZ01000004">
    <property type="protein sequence ID" value="GLW63952.1"/>
    <property type="molecule type" value="Genomic_DNA"/>
</dbReference>
<dbReference type="AlphaFoldDB" id="A0A9W6PUP3"/>
<name>A0A9W6PUP3_9ACTN</name>
<reference evidence="2" key="1">
    <citation type="submission" date="2023-02" db="EMBL/GenBank/DDBJ databases">
        <title>Actinomadura rubrobrunea NBRC 14622.</title>
        <authorList>
            <person name="Ichikawa N."/>
            <person name="Sato H."/>
            <person name="Tonouchi N."/>
        </authorList>
    </citation>
    <scope>NUCLEOTIDE SEQUENCE</scope>
    <source>
        <strain evidence="2">NBRC 14622</strain>
    </source>
</reference>
<evidence type="ECO:0000313" key="2">
    <source>
        <dbReference type="EMBL" id="GLW63952.1"/>
    </source>
</evidence>
<evidence type="ECO:0000313" key="3">
    <source>
        <dbReference type="Proteomes" id="UP001165124"/>
    </source>
</evidence>